<reference evidence="2" key="1">
    <citation type="journal article" date="2013" name="Med. Chem. Commun.">
        <title>The muraminomicin biosynthetic gene cluster and enzymatic formation of the 2-deoxyaminoribosyl appendage.</title>
        <authorList>
            <person name="Chi X."/>
            <person name="Baba S."/>
            <person name="Tibrewal N."/>
            <person name="Funabashi M."/>
            <person name="Nonaka K."/>
            <person name="Van Lanen S.G."/>
        </authorList>
    </citation>
    <scope>NUCLEOTIDE SEQUENCE</scope>
    <source>
        <strain evidence="2">SANK 60709</strain>
    </source>
</reference>
<accession>M4ZRG9</accession>
<protein>
    <submittedName>
        <fullName evidence="2">Uncharacterized protein</fullName>
    </submittedName>
</protein>
<organism evidence="2">
    <name type="scientific">Streptosporangium amethystogenes</name>
    <dbReference type="NCBI Taxonomy" id="2002"/>
    <lineage>
        <taxon>Bacteria</taxon>
        <taxon>Bacillati</taxon>
        <taxon>Actinomycetota</taxon>
        <taxon>Actinomycetes</taxon>
        <taxon>Streptosporangiales</taxon>
        <taxon>Streptosporangiaceae</taxon>
        <taxon>Streptosporangium</taxon>
    </lineage>
</organism>
<name>M4ZRG9_9ACTN</name>
<proteinExistence type="predicted"/>
<dbReference type="EMBL" id="AB746937">
    <property type="protein sequence ID" value="BAM98988.1"/>
    <property type="molecule type" value="Genomic_DNA"/>
</dbReference>
<evidence type="ECO:0000256" key="1">
    <source>
        <dbReference type="SAM" id="MobiDB-lite"/>
    </source>
</evidence>
<evidence type="ECO:0000313" key="2">
    <source>
        <dbReference type="EMBL" id="BAM98988.1"/>
    </source>
</evidence>
<feature type="compositionally biased region" description="Basic and acidic residues" evidence="1">
    <location>
        <begin position="151"/>
        <end position="161"/>
    </location>
</feature>
<dbReference type="AlphaFoldDB" id="M4ZRG9"/>
<sequence>MGHLISLDTFVKLSAKLTGFDASELRATGMAHSYQTTIMNEIDDSQYERLVEALLKFSGDPLTAGDLDVLDFARAITYLWYVGVWPRLPEATHAVIGRPGRPNAAFTVTARGYAEGLVWKCFHGNAPGTAAPGFASWSDPPKGARALAGERSADVERRAAT</sequence>
<feature type="region of interest" description="Disordered" evidence="1">
    <location>
        <begin position="132"/>
        <end position="161"/>
    </location>
</feature>